<proteinExistence type="predicted"/>
<dbReference type="Proteomes" id="UP000620124">
    <property type="component" value="Unassembled WGS sequence"/>
</dbReference>
<dbReference type="AlphaFoldDB" id="A0A8H6WYF1"/>
<sequence length="180" mass="20543">MDQLVPYQVIFFPTDAFSPGRPPSVVQLMTSPTQYGPNPGPRMPHPEAHMDFIAESSGLGGAKPWKYFVSRPSFPSPDFAANFSYPTKIVDSLDMMNKKFTHPYIVYYPTVSRDGMPFPINKSIRDIQGPDFNEKFAWRGNIIIGKFRDHDHPFTSMMDASMADFPILKNFIRTRARQQC</sequence>
<evidence type="ECO:0000313" key="2">
    <source>
        <dbReference type="Proteomes" id="UP000620124"/>
    </source>
</evidence>
<gene>
    <name evidence="1" type="ORF">MVEN_02417600</name>
</gene>
<protein>
    <submittedName>
        <fullName evidence="1">Uncharacterized protein</fullName>
    </submittedName>
</protein>
<name>A0A8H6WYF1_9AGAR</name>
<accession>A0A8H6WYF1</accession>
<dbReference type="EMBL" id="JACAZI010000032">
    <property type="protein sequence ID" value="KAF7330784.1"/>
    <property type="molecule type" value="Genomic_DNA"/>
</dbReference>
<evidence type="ECO:0000313" key="1">
    <source>
        <dbReference type="EMBL" id="KAF7330784.1"/>
    </source>
</evidence>
<reference evidence="1" key="1">
    <citation type="submission" date="2020-05" db="EMBL/GenBank/DDBJ databases">
        <title>Mycena genomes resolve the evolution of fungal bioluminescence.</title>
        <authorList>
            <person name="Tsai I.J."/>
        </authorList>
    </citation>
    <scope>NUCLEOTIDE SEQUENCE</scope>
    <source>
        <strain evidence="1">CCC161011</strain>
    </source>
</reference>
<organism evidence="1 2">
    <name type="scientific">Mycena venus</name>
    <dbReference type="NCBI Taxonomy" id="2733690"/>
    <lineage>
        <taxon>Eukaryota</taxon>
        <taxon>Fungi</taxon>
        <taxon>Dikarya</taxon>
        <taxon>Basidiomycota</taxon>
        <taxon>Agaricomycotina</taxon>
        <taxon>Agaricomycetes</taxon>
        <taxon>Agaricomycetidae</taxon>
        <taxon>Agaricales</taxon>
        <taxon>Marasmiineae</taxon>
        <taxon>Mycenaceae</taxon>
        <taxon>Mycena</taxon>
    </lineage>
</organism>
<comment type="caution">
    <text evidence="1">The sequence shown here is derived from an EMBL/GenBank/DDBJ whole genome shotgun (WGS) entry which is preliminary data.</text>
</comment>
<keyword evidence="2" id="KW-1185">Reference proteome</keyword>
<dbReference type="OrthoDB" id="3147730at2759"/>